<dbReference type="RefSeq" id="WP_184700683.1">
    <property type="nucleotide sequence ID" value="NZ_BAABEG010000001.1"/>
</dbReference>
<evidence type="ECO:0000313" key="2">
    <source>
        <dbReference type="Proteomes" id="UP000536262"/>
    </source>
</evidence>
<keyword evidence="2" id="KW-1185">Reference proteome</keyword>
<evidence type="ECO:0000313" key="1">
    <source>
        <dbReference type="EMBL" id="MBB6356324.1"/>
    </source>
</evidence>
<gene>
    <name evidence="1" type="ORF">GGR00_004132</name>
</gene>
<name>A0A7X0KMR5_9HYPH</name>
<dbReference type="EMBL" id="JACHOU010000013">
    <property type="protein sequence ID" value="MBB6356324.1"/>
    <property type="molecule type" value="Genomic_DNA"/>
</dbReference>
<proteinExistence type="predicted"/>
<accession>A0A7X0KMR5</accession>
<dbReference type="Proteomes" id="UP000536262">
    <property type="component" value="Unassembled WGS sequence"/>
</dbReference>
<protein>
    <submittedName>
        <fullName evidence="1">Uncharacterized protein</fullName>
    </submittedName>
</protein>
<dbReference type="AlphaFoldDB" id="A0A7X0KMR5"/>
<sequence length="163" mass="18299">MAAMSSNTKRMITSRADLVYWLKNEIRNHGTPLPIAKGLVETFEVLAGEFANGKLPAWSDFLGLTFEEIAFKSEHVQCNPAIGRFIGSMFSRSISTSRPLSAEYFIRAACREPGIEAEVKLLQLAKYTSVRSTVKFYRDHGFSIKVNLGRDPHGEHALSRDLY</sequence>
<comment type="caution">
    <text evidence="1">The sequence shown here is derived from an EMBL/GenBank/DDBJ whole genome shotgun (WGS) entry which is preliminary data.</text>
</comment>
<organism evidence="1 2">
    <name type="scientific">Aminobacter aganoensis</name>
    <dbReference type="NCBI Taxonomy" id="83264"/>
    <lineage>
        <taxon>Bacteria</taxon>
        <taxon>Pseudomonadati</taxon>
        <taxon>Pseudomonadota</taxon>
        <taxon>Alphaproteobacteria</taxon>
        <taxon>Hyphomicrobiales</taxon>
        <taxon>Phyllobacteriaceae</taxon>
        <taxon>Aminobacter</taxon>
    </lineage>
</organism>
<reference evidence="1 2" key="1">
    <citation type="submission" date="2020-08" db="EMBL/GenBank/DDBJ databases">
        <title>Genomic Encyclopedia of Type Strains, Phase IV (KMG-IV): sequencing the most valuable type-strain genomes for metagenomic binning, comparative biology and taxonomic classification.</title>
        <authorList>
            <person name="Goeker M."/>
        </authorList>
    </citation>
    <scope>NUCLEOTIDE SEQUENCE [LARGE SCALE GENOMIC DNA]</scope>
    <source>
        <strain evidence="1 2">DSM 7051</strain>
    </source>
</reference>